<dbReference type="InterPro" id="IPR020019">
    <property type="entry name" value="AcTrfase_PglD-like"/>
</dbReference>
<protein>
    <submittedName>
        <fullName evidence="3">Sugar O-acyltransferase</fullName>
    </submittedName>
</protein>
<dbReference type="RefSeq" id="WP_064301885.1">
    <property type="nucleotide sequence ID" value="NZ_LUCV01000008.1"/>
</dbReference>
<proteinExistence type="inferred from homology"/>
<evidence type="ECO:0000256" key="1">
    <source>
        <dbReference type="ARBA" id="ARBA00007274"/>
    </source>
</evidence>
<comment type="similarity">
    <text evidence="1">Belongs to the transferase hexapeptide repeat family.</text>
</comment>
<accession>A0A177SSH7</accession>
<dbReference type="InterPro" id="IPR050179">
    <property type="entry name" value="Trans_hexapeptide_repeat"/>
</dbReference>
<dbReference type="SUPFAM" id="SSF51161">
    <property type="entry name" value="Trimeric LpxA-like enzymes"/>
    <property type="match status" value="1"/>
</dbReference>
<dbReference type="CDD" id="cd03360">
    <property type="entry name" value="LbH_AT_putative"/>
    <property type="match status" value="1"/>
</dbReference>
<dbReference type="Gene3D" id="2.160.10.10">
    <property type="entry name" value="Hexapeptide repeat proteins"/>
    <property type="match status" value="1"/>
</dbReference>
<dbReference type="InterPro" id="IPR011004">
    <property type="entry name" value="Trimer_LpxA-like_sf"/>
</dbReference>
<sequence>MQKVVIFGILDTAQLAHYYLKKDPTVEVVAFTVHERYIPESKRFEGLPVVPFESLHEYFPSSGYKLFAPMTGRRMNRLRESVYLQGKDKGYDFISYVSPNATVNDNPIGENCFILEDNTLQPFTTIGNNVVLWSGNHIGHHGEIRDHVFFTSHVVLSGHCVVEPYAWLGVNSTITNDCTIAEGTCVAMGALISKNTQPWQLYIGAPARAVKSSQDLDF</sequence>
<dbReference type="Pfam" id="PF00132">
    <property type="entry name" value="Hexapep"/>
    <property type="match status" value="1"/>
</dbReference>
<dbReference type="PANTHER" id="PTHR43300">
    <property type="entry name" value="ACETYLTRANSFERASE"/>
    <property type="match status" value="1"/>
</dbReference>
<dbReference type="PANTHER" id="PTHR43300:SF4">
    <property type="entry name" value="ACYL-[ACYL-CARRIER-PROTEIN]--UDP-N-ACETYLGLUCOSAMINE O-ACYLTRANSFERASE"/>
    <property type="match status" value="1"/>
</dbReference>
<gene>
    <name evidence="3" type="ORF">AYO28_10595</name>
</gene>
<name>A0A177SSH7_PSEPU</name>
<dbReference type="Proteomes" id="UP000077752">
    <property type="component" value="Unassembled WGS sequence"/>
</dbReference>
<dbReference type="GO" id="GO:0016746">
    <property type="term" value="F:acyltransferase activity"/>
    <property type="evidence" value="ECO:0007669"/>
    <property type="project" value="UniProtKB-KW"/>
</dbReference>
<keyword evidence="3" id="KW-0808">Transferase</keyword>
<dbReference type="EMBL" id="LUCV01000008">
    <property type="protein sequence ID" value="OAI93932.1"/>
    <property type="molecule type" value="Genomic_DNA"/>
</dbReference>
<keyword evidence="3" id="KW-0012">Acyltransferase</keyword>
<reference evidence="3 4" key="1">
    <citation type="submission" date="2016-03" db="EMBL/GenBank/DDBJ databases">
        <title>Draft Genome Assembly of Pseudomonas putida strain CBF10-2.</title>
        <authorList>
            <person name="Iyer R.S."/>
            <person name="Damania A."/>
        </authorList>
    </citation>
    <scope>NUCLEOTIDE SEQUENCE [LARGE SCALE GENOMIC DNA]</scope>
    <source>
        <strain evidence="3 4">CBF10-2</strain>
    </source>
</reference>
<dbReference type="AlphaFoldDB" id="A0A177SSH7"/>
<comment type="caution">
    <text evidence="3">The sequence shown here is derived from an EMBL/GenBank/DDBJ whole genome shotgun (WGS) entry which is preliminary data.</text>
</comment>
<evidence type="ECO:0000313" key="3">
    <source>
        <dbReference type="EMBL" id="OAI93932.1"/>
    </source>
</evidence>
<organism evidence="3 4">
    <name type="scientific">Pseudomonas putida</name>
    <name type="common">Arthrobacter siderocapsulatus</name>
    <dbReference type="NCBI Taxonomy" id="303"/>
    <lineage>
        <taxon>Bacteria</taxon>
        <taxon>Pseudomonadati</taxon>
        <taxon>Pseudomonadota</taxon>
        <taxon>Gammaproteobacteria</taxon>
        <taxon>Pseudomonadales</taxon>
        <taxon>Pseudomonadaceae</taxon>
        <taxon>Pseudomonas</taxon>
    </lineage>
</organism>
<dbReference type="InterPro" id="IPR001451">
    <property type="entry name" value="Hexapep"/>
</dbReference>
<evidence type="ECO:0000313" key="4">
    <source>
        <dbReference type="Proteomes" id="UP000077752"/>
    </source>
</evidence>
<feature type="binding site" evidence="2">
    <location>
        <position position="72"/>
    </location>
    <ligand>
        <name>substrate</name>
    </ligand>
</feature>
<evidence type="ECO:0000256" key="2">
    <source>
        <dbReference type="PIRSR" id="PIRSR620019-2"/>
    </source>
</evidence>